<organism evidence="5 6">
    <name type="scientific">Youngiibacter fragilis 232.1</name>
    <dbReference type="NCBI Taxonomy" id="994573"/>
    <lineage>
        <taxon>Bacteria</taxon>
        <taxon>Bacillati</taxon>
        <taxon>Bacillota</taxon>
        <taxon>Clostridia</taxon>
        <taxon>Eubacteriales</taxon>
        <taxon>Clostridiaceae</taxon>
        <taxon>Youngiibacter</taxon>
    </lineage>
</organism>
<keyword evidence="6" id="KW-1185">Reference proteome</keyword>
<keyword evidence="1" id="KW-0805">Transcription regulation</keyword>
<dbReference type="PROSITE" id="PS50949">
    <property type="entry name" value="HTH_GNTR"/>
    <property type="match status" value="1"/>
</dbReference>
<dbReference type="InterPro" id="IPR036390">
    <property type="entry name" value="WH_DNA-bd_sf"/>
</dbReference>
<dbReference type="EMBL" id="AXUN02000113">
    <property type="protein sequence ID" value="ETA81420.1"/>
    <property type="molecule type" value="Genomic_DNA"/>
</dbReference>
<dbReference type="AlphaFoldDB" id="V7I598"/>
<evidence type="ECO:0000313" key="5">
    <source>
        <dbReference type="EMBL" id="ETA81420.1"/>
    </source>
</evidence>
<gene>
    <name evidence="5" type="ORF">T472_0206345</name>
</gene>
<accession>V7I598</accession>
<evidence type="ECO:0000259" key="4">
    <source>
        <dbReference type="PROSITE" id="PS50949"/>
    </source>
</evidence>
<dbReference type="PANTHER" id="PTHR44846">
    <property type="entry name" value="MANNOSYL-D-GLYCERATE TRANSPORT/METABOLISM SYSTEM REPRESSOR MNGR-RELATED"/>
    <property type="match status" value="1"/>
</dbReference>
<dbReference type="eggNOG" id="COG2188">
    <property type="taxonomic scope" value="Bacteria"/>
</dbReference>
<dbReference type="CDD" id="cd07377">
    <property type="entry name" value="WHTH_GntR"/>
    <property type="match status" value="1"/>
</dbReference>
<dbReference type="STRING" id="994573.T472_0206345"/>
<keyword evidence="3" id="KW-0804">Transcription</keyword>
<dbReference type="PANTHER" id="PTHR44846:SF1">
    <property type="entry name" value="MANNOSYL-D-GLYCERATE TRANSPORT_METABOLISM SYSTEM REPRESSOR MNGR-RELATED"/>
    <property type="match status" value="1"/>
</dbReference>
<evidence type="ECO:0000256" key="2">
    <source>
        <dbReference type="ARBA" id="ARBA00023125"/>
    </source>
</evidence>
<dbReference type="GO" id="GO:0003700">
    <property type="term" value="F:DNA-binding transcription factor activity"/>
    <property type="evidence" value="ECO:0007669"/>
    <property type="project" value="InterPro"/>
</dbReference>
<sequence length="247" mass="27946">MGERIGQEDRGKTPVFVAVYDRLYEMVTNGTYPAGKALPPEPKLAALLDVSRETLRKAMRLLEEDGLLEKVKGKGNFVVDLNKPGVSSLEKLGNPVRKCIQVPIDEDVEVEVRLQSSSDYEQKLFNRETKTALAIDRWYRSNGKIVAYSLTLAPIESVLTLGLDLSNKSEVLDFLENTAYEIASRAHIKVKTTWVGKFISDRYVLSEDEELSLIQENLYTEDEFTLLIHNKHYILPEVCSIEINATH</sequence>
<dbReference type="OrthoDB" id="9815017at2"/>
<dbReference type="InterPro" id="IPR036388">
    <property type="entry name" value="WH-like_DNA-bd_sf"/>
</dbReference>
<proteinExistence type="predicted"/>
<reference evidence="5 6" key="1">
    <citation type="journal article" date="2014" name="Genome Announc.">
        <title>Genome Sequence of Youngiibacter fragilis, the Type Strain of the Genus Youngiibacter.</title>
        <authorList>
            <person name="Wawrik C.B."/>
            <person name="Callaghan A.V."/>
            <person name="Stamps B.W."/>
            <person name="Wawrik B."/>
        </authorList>
    </citation>
    <scope>NUCLEOTIDE SEQUENCE [LARGE SCALE GENOMIC DNA]</scope>
    <source>
        <strain evidence="5 6">232.1</strain>
    </source>
</reference>
<dbReference type="InterPro" id="IPR050679">
    <property type="entry name" value="Bact_HTH_transcr_reg"/>
</dbReference>
<evidence type="ECO:0000313" key="6">
    <source>
        <dbReference type="Proteomes" id="UP000017747"/>
    </source>
</evidence>
<evidence type="ECO:0000256" key="3">
    <source>
        <dbReference type="ARBA" id="ARBA00023163"/>
    </source>
</evidence>
<protein>
    <submittedName>
        <fullName evidence="5">GntR family transcriptional regulator</fullName>
    </submittedName>
</protein>
<keyword evidence="2" id="KW-0238">DNA-binding</keyword>
<dbReference type="GO" id="GO:0045892">
    <property type="term" value="P:negative regulation of DNA-templated transcription"/>
    <property type="evidence" value="ECO:0007669"/>
    <property type="project" value="TreeGrafter"/>
</dbReference>
<dbReference type="GO" id="GO:0003677">
    <property type="term" value="F:DNA binding"/>
    <property type="evidence" value="ECO:0007669"/>
    <property type="project" value="UniProtKB-KW"/>
</dbReference>
<feature type="domain" description="HTH gntR-type" evidence="4">
    <location>
        <begin position="13"/>
        <end position="81"/>
    </location>
</feature>
<dbReference type="Gene3D" id="1.10.10.10">
    <property type="entry name" value="Winged helix-like DNA-binding domain superfamily/Winged helix DNA-binding domain"/>
    <property type="match status" value="1"/>
</dbReference>
<name>V7I598_9CLOT</name>
<comment type="caution">
    <text evidence="5">The sequence shown here is derived from an EMBL/GenBank/DDBJ whole genome shotgun (WGS) entry which is preliminary data.</text>
</comment>
<dbReference type="PRINTS" id="PR00035">
    <property type="entry name" value="HTHGNTR"/>
</dbReference>
<dbReference type="Pfam" id="PF00392">
    <property type="entry name" value="GntR"/>
    <property type="match status" value="1"/>
</dbReference>
<dbReference type="RefSeq" id="WP_023387428.1">
    <property type="nucleotide sequence ID" value="NZ_AXUN02000113.1"/>
</dbReference>
<dbReference type="InterPro" id="IPR000524">
    <property type="entry name" value="Tscrpt_reg_HTH_GntR"/>
</dbReference>
<dbReference type="SUPFAM" id="SSF46785">
    <property type="entry name" value="Winged helix' DNA-binding domain"/>
    <property type="match status" value="1"/>
</dbReference>
<dbReference type="SMART" id="SM00345">
    <property type="entry name" value="HTH_GNTR"/>
    <property type="match status" value="1"/>
</dbReference>
<dbReference type="Proteomes" id="UP000017747">
    <property type="component" value="Unassembled WGS sequence"/>
</dbReference>
<evidence type="ECO:0000256" key="1">
    <source>
        <dbReference type="ARBA" id="ARBA00023015"/>
    </source>
</evidence>